<name>A0A3P3W8Y7_9FLAO</name>
<gene>
    <name evidence="6" type="ORF">EG240_05290</name>
</gene>
<evidence type="ECO:0000256" key="3">
    <source>
        <dbReference type="PROSITE-ProRule" id="PRU00182"/>
    </source>
</evidence>
<dbReference type="SUPFAM" id="SSF55120">
    <property type="entry name" value="Pseudouridine synthase"/>
    <property type="match status" value="1"/>
</dbReference>
<dbReference type="CDD" id="cd00165">
    <property type="entry name" value="S4"/>
    <property type="match status" value="1"/>
</dbReference>
<evidence type="ECO:0000313" key="7">
    <source>
        <dbReference type="Proteomes" id="UP000275719"/>
    </source>
</evidence>
<organism evidence="6 7">
    <name type="scientific">Paenimyroides tangerinum</name>
    <dbReference type="NCBI Taxonomy" id="2488728"/>
    <lineage>
        <taxon>Bacteria</taxon>
        <taxon>Pseudomonadati</taxon>
        <taxon>Bacteroidota</taxon>
        <taxon>Flavobacteriia</taxon>
        <taxon>Flavobacteriales</taxon>
        <taxon>Flavobacteriaceae</taxon>
        <taxon>Paenimyroides</taxon>
    </lineage>
</organism>
<dbReference type="FunFam" id="3.10.290.10:FF:000003">
    <property type="entry name" value="Pseudouridine synthase"/>
    <property type="match status" value="1"/>
</dbReference>
<dbReference type="Pfam" id="PF01479">
    <property type="entry name" value="S4"/>
    <property type="match status" value="1"/>
</dbReference>
<dbReference type="EMBL" id="RQVQ01000009">
    <property type="protein sequence ID" value="RRJ91615.1"/>
    <property type="molecule type" value="Genomic_DNA"/>
</dbReference>
<dbReference type="Gene3D" id="3.30.70.580">
    <property type="entry name" value="Pseudouridine synthase I, catalytic domain, N-terminal subdomain"/>
    <property type="match status" value="1"/>
</dbReference>
<dbReference type="GO" id="GO:0000455">
    <property type="term" value="P:enzyme-directed rRNA pseudouridine synthesis"/>
    <property type="evidence" value="ECO:0007669"/>
    <property type="project" value="UniProtKB-ARBA"/>
</dbReference>
<dbReference type="InterPro" id="IPR002942">
    <property type="entry name" value="S4_RNA-bd"/>
</dbReference>
<dbReference type="PANTHER" id="PTHR47683">
    <property type="entry name" value="PSEUDOURIDINE SYNTHASE FAMILY PROTEIN-RELATED"/>
    <property type="match status" value="1"/>
</dbReference>
<dbReference type="InterPro" id="IPR006145">
    <property type="entry name" value="PsdUridine_synth_RsuA/RluA"/>
</dbReference>
<dbReference type="InterPro" id="IPR020094">
    <property type="entry name" value="TruA/RsuA/RluB/E/F_N"/>
</dbReference>
<feature type="region of interest" description="Disordered" evidence="4">
    <location>
        <begin position="1"/>
        <end position="69"/>
    </location>
</feature>
<evidence type="ECO:0000259" key="5">
    <source>
        <dbReference type="SMART" id="SM00363"/>
    </source>
</evidence>
<reference evidence="6 7" key="1">
    <citation type="submission" date="2018-11" db="EMBL/GenBank/DDBJ databases">
        <title>Flavobacterium sp. nov., YIM 102701-2 draft genome.</title>
        <authorList>
            <person name="Li G."/>
            <person name="Jiang Y."/>
        </authorList>
    </citation>
    <scope>NUCLEOTIDE SEQUENCE [LARGE SCALE GENOMIC DNA]</scope>
    <source>
        <strain evidence="6 7">YIM 102701-2</strain>
    </source>
</reference>
<dbReference type="RefSeq" id="WP_125018190.1">
    <property type="nucleotide sequence ID" value="NZ_RQVQ01000009.1"/>
</dbReference>
<dbReference type="InterPro" id="IPR042092">
    <property type="entry name" value="PsdUridine_s_RsuA/RluB/E/F_cat"/>
</dbReference>
<keyword evidence="2" id="KW-0413">Isomerase</keyword>
<protein>
    <submittedName>
        <fullName evidence="6">rRNA pseudouridine synthase</fullName>
    </submittedName>
</protein>
<dbReference type="OrthoDB" id="9807213at2"/>
<keyword evidence="3" id="KW-0694">RNA-binding</keyword>
<dbReference type="AlphaFoldDB" id="A0A3P3W8Y7"/>
<dbReference type="InterPro" id="IPR050343">
    <property type="entry name" value="RsuA_PseudoU_synthase"/>
</dbReference>
<keyword evidence="7" id="KW-1185">Reference proteome</keyword>
<evidence type="ECO:0000256" key="4">
    <source>
        <dbReference type="SAM" id="MobiDB-lite"/>
    </source>
</evidence>
<feature type="domain" description="RNA-binding S4" evidence="5">
    <location>
        <begin position="79"/>
        <end position="146"/>
    </location>
</feature>
<dbReference type="Gene3D" id="3.10.290.10">
    <property type="entry name" value="RNA-binding S4 domain"/>
    <property type="match status" value="1"/>
</dbReference>
<dbReference type="SUPFAM" id="SSF55174">
    <property type="entry name" value="Alpha-L RNA-binding motif"/>
    <property type="match status" value="1"/>
</dbReference>
<dbReference type="GO" id="GO:0003723">
    <property type="term" value="F:RNA binding"/>
    <property type="evidence" value="ECO:0007669"/>
    <property type="project" value="UniProtKB-KW"/>
</dbReference>
<evidence type="ECO:0000256" key="1">
    <source>
        <dbReference type="ARBA" id="ARBA00008348"/>
    </source>
</evidence>
<dbReference type="PANTHER" id="PTHR47683:SF2">
    <property type="entry name" value="RNA-BINDING S4 DOMAIN-CONTAINING PROTEIN"/>
    <property type="match status" value="1"/>
</dbReference>
<dbReference type="Proteomes" id="UP000275719">
    <property type="component" value="Unassembled WGS sequence"/>
</dbReference>
<dbReference type="Gene3D" id="3.30.70.1560">
    <property type="entry name" value="Alpha-L RNA-binding motif"/>
    <property type="match status" value="1"/>
</dbReference>
<evidence type="ECO:0000256" key="2">
    <source>
        <dbReference type="ARBA" id="ARBA00023235"/>
    </source>
</evidence>
<proteinExistence type="inferred from homology"/>
<comment type="similarity">
    <text evidence="1">Belongs to the pseudouridine synthase RsuA family.</text>
</comment>
<dbReference type="InterPro" id="IPR020103">
    <property type="entry name" value="PsdUridine_synth_cat_dom_sf"/>
</dbReference>
<sequence>MNTGRGKSTRGGNDKKKPSGPPRKTASKKKTSEKKPFASKNVFSGSSPYKSDRKPFVKGNQETPEQPKKAVLKKVSDDIRLNKYIANSGVCSRRDADLYIQSGNVTVNGQVVTEMGHQVKPTDKVVFDGITLNPEKKVYVLLNKPKGFSTSEDDNVSSAYDLVRNASKYLLKPIGRMDKNTIGLLLYTNDNEMIQKFTNDAQRSSKLYQVSLDKNLKFEDLEKIQKGVYIKEHKVWVEDVNYVENEPKSEVGIKLKSSNVKIVRAVFESLGYNVLKQDRVMFAGLTKWGVTRGQYRFLTEQEVINLKNI</sequence>
<evidence type="ECO:0000313" key="6">
    <source>
        <dbReference type="EMBL" id="RRJ91615.1"/>
    </source>
</evidence>
<comment type="caution">
    <text evidence="6">The sequence shown here is derived from an EMBL/GenBank/DDBJ whole genome shotgun (WGS) entry which is preliminary data.</text>
</comment>
<dbReference type="Pfam" id="PF00849">
    <property type="entry name" value="PseudoU_synth_2"/>
    <property type="match status" value="1"/>
</dbReference>
<accession>A0A3P3W8Y7</accession>
<dbReference type="GO" id="GO:0120159">
    <property type="term" value="F:rRNA pseudouridine synthase activity"/>
    <property type="evidence" value="ECO:0007669"/>
    <property type="project" value="UniProtKB-ARBA"/>
</dbReference>
<dbReference type="InterPro" id="IPR036986">
    <property type="entry name" value="S4_RNA-bd_sf"/>
</dbReference>
<dbReference type="SMART" id="SM00363">
    <property type="entry name" value="S4"/>
    <property type="match status" value="1"/>
</dbReference>
<dbReference type="PROSITE" id="PS50889">
    <property type="entry name" value="S4"/>
    <property type="match status" value="1"/>
</dbReference>